<keyword evidence="1" id="KW-0812">Transmembrane</keyword>
<feature type="transmembrane region" description="Helical" evidence="1">
    <location>
        <begin position="154"/>
        <end position="174"/>
    </location>
</feature>
<proteinExistence type="predicted"/>
<dbReference type="EMBL" id="LAVV01007947">
    <property type="protein sequence ID" value="KNZ54238.1"/>
    <property type="molecule type" value="Genomic_DNA"/>
</dbReference>
<gene>
    <name evidence="2" type="ORF">VP01_2g6</name>
</gene>
<dbReference type="Proteomes" id="UP000037035">
    <property type="component" value="Unassembled WGS sequence"/>
</dbReference>
<sequence length="572" mass="65762">MMFWMAHSGLVKFSLGDNPKKTRPLDVEEGLRSAQGKHYNILGELVELSGIHRGTMRRDQGTIEHMEVLMVSWKSSEAFQHVLAVLWGHSNALPFENCLIKLCSIFMCYNIFLFNLSTWSLKCGSDSILIITCIFMFHILYVIDTLLFQLTLDLINFISICKMLFSVLIIILIINNCNYLGNIRYGDITSVVDNKKLLGLWCINSSPQGLGLNHLFFVVIRRAETLEESTDWHSVVQKMKLNILCTSRSKCGWEMQLVLRLDKLNKKQRHHRQEGALILHDQLRKKSRNKKQFTETRGKKRRGTGMMKERIKISYWGLLEKLILIFVSYPDARNTIPLATRAKKNHKNKKIDMFFGVFGKGASKQGFLSSGAKTWGTFFGRTGACRTGVFKDQGNNKDNEMTGIMILMIPARGILAQKDQGDGKECWRGFCDEKGKGITHLNKLMRLDTSWSNWWQVLNKLEAGMSWLKKAERGRKEEPFNFWDSPGTQLYTFSLYFDSIVALLCHMVCHMLWLVTPCEYLHCIDLFVALLVCIEACGNSIGMHYKFLCVDVLCLEISICMKGYSYDYVCRE</sequence>
<dbReference type="AlphaFoldDB" id="A0A0L6V0C0"/>
<feature type="transmembrane region" description="Helical" evidence="1">
    <location>
        <begin position="99"/>
        <end position="116"/>
    </location>
</feature>
<reference evidence="2 3" key="1">
    <citation type="submission" date="2015-08" db="EMBL/GenBank/DDBJ databases">
        <title>Next Generation Sequencing and Analysis of the Genome of Puccinia sorghi L Schw, the Causal Agent of Maize Common Rust.</title>
        <authorList>
            <person name="Rochi L."/>
            <person name="Burguener G."/>
            <person name="Darino M."/>
            <person name="Turjanski A."/>
            <person name="Kreff E."/>
            <person name="Dieguez M.J."/>
            <person name="Sacco F."/>
        </authorList>
    </citation>
    <scope>NUCLEOTIDE SEQUENCE [LARGE SCALE GENOMIC DNA]</scope>
    <source>
        <strain evidence="2 3">RO10H11247</strain>
    </source>
</reference>
<keyword evidence="1" id="KW-0472">Membrane</keyword>
<name>A0A0L6V0C0_9BASI</name>
<keyword evidence="1" id="KW-1133">Transmembrane helix</keyword>
<keyword evidence="3" id="KW-1185">Reference proteome</keyword>
<feature type="transmembrane region" description="Helical" evidence="1">
    <location>
        <begin position="128"/>
        <end position="148"/>
    </location>
</feature>
<evidence type="ECO:0000313" key="3">
    <source>
        <dbReference type="Proteomes" id="UP000037035"/>
    </source>
</evidence>
<evidence type="ECO:0000313" key="2">
    <source>
        <dbReference type="EMBL" id="KNZ54238.1"/>
    </source>
</evidence>
<organism evidence="2 3">
    <name type="scientific">Puccinia sorghi</name>
    <dbReference type="NCBI Taxonomy" id="27349"/>
    <lineage>
        <taxon>Eukaryota</taxon>
        <taxon>Fungi</taxon>
        <taxon>Dikarya</taxon>
        <taxon>Basidiomycota</taxon>
        <taxon>Pucciniomycotina</taxon>
        <taxon>Pucciniomycetes</taxon>
        <taxon>Pucciniales</taxon>
        <taxon>Pucciniaceae</taxon>
        <taxon>Puccinia</taxon>
    </lineage>
</organism>
<dbReference type="VEuPathDB" id="FungiDB:VP01_2g6"/>
<protein>
    <submittedName>
        <fullName evidence="2">Uncharacterized protein</fullName>
    </submittedName>
</protein>
<accession>A0A0L6V0C0</accession>
<evidence type="ECO:0000256" key="1">
    <source>
        <dbReference type="SAM" id="Phobius"/>
    </source>
</evidence>
<comment type="caution">
    <text evidence="2">The sequence shown here is derived from an EMBL/GenBank/DDBJ whole genome shotgun (WGS) entry which is preliminary data.</text>
</comment>